<evidence type="ECO:0000313" key="4">
    <source>
        <dbReference type="Proteomes" id="UP001431572"/>
    </source>
</evidence>
<dbReference type="Proteomes" id="UP000521676">
    <property type="component" value="Unassembled WGS sequence"/>
</dbReference>
<organism evidence="1 3">
    <name type="scientific">Candidatus Chlorohelix allophototropha</name>
    <dbReference type="NCBI Taxonomy" id="3003348"/>
    <lineage>
        <taxon>Bacteria</taxon>
        <taxon>Bacillati</taxon>
        <taxon>Chloroflexota</taxon>
        <taxon>Chloroflexia</taxon>
        <taxon>Candidatus Chloroheliales</taxon>
        <taxon>Candidatus Chloroheliaceae</taxon>
        <taxon>Candidatus Chlorohelix</taxon>
    </lineage>
</organism>
<dbReference type="EMBL" id="JACATZ010000001">
    <property type="protein sequence ID" value="NWJ45293.1"/>
    <property type="molecule type" value="Genomic_DNA"/>
</dbReference>
<sequence>MNYQNYKGKKPFEKSKEYRDIFYIPDKNSYGIVPEEVKESAREDQLFKALEYINYDISRAAIKIRSAVPVKGKDDYSYQHYILAHLSNKILARLEEMRNKKPESDANTSGLILT</sequence>
<keyword evidence="4" id="KW-1185">Reference proteome</keyword>
<dbReference type="EMBL" id="CP128399">
    <property type="protein sequence ID" value="WJW67168.1"/>
    <property type="molecule type" value="Genomic_DNA"/>
</dbReference>
<name>A0A8T7LWF7_9CHLR</name>
<dbReference type="RefSeq" id="WP_341469066.1">
    <property type="nucleotide sequence ID" value="NZ_CP128399.1"/>
</dbReference>
<reference evidence="2" key="2">
    <citation type="journal article" date="2024" name="Nature">
        <title>Anoxygenic phototroph of the Chloroflexota uses a type I reaction centre.</title>
        <authorList>
            <person name="Tsuji J.M."/>
            <person name="Shaw N.A."/>
            <person name="Nagashima S."/>
            <person name="Venkiteswaran J.J."/>
            <person name="Schiff S.L."/>
            <person name="Watanabe T."/>
            <person name="Fukui M."/>
            <person name="Hanada S."/>
            <person name="Tank M."/>
            <person name="Neufeld J.D."/>
        </authorList>
    </citation>
    <scope>NUCLEOTIDE SEQUENCE</scope>
    <source>
        <strain evidence="2">L227-S17</strain>
    </source>
</reference>
<gene>
    <name evidence="1" type="ORF">HXX08_05380</name>
    <name evidence="2" type="ORF">OZ401_000424</name>
</gene>
<protein>
    <submittedName>
        <fullName evidence="1">Uncharacterized protein</fullName>
    </submittedName>
</protein>
<evidence type="ECO:0000313" key="3">
    <source>
        <dbReference type="Proteomes" id="UP000521676"/>
    </source>
</evidence>
<reference evidence="1 3" key="1">
    <citation type="submission" date="2020-06" db="EMBL/GenBank/DDBJ databases">
        <title>Anoxygenic phototrophic Chloroflexota member uses a Type I reaction center.</title>
        <authorList>
            <person name="Tsuji J.M."/>
            <person name="Shaw N.A."/>
            <person name="Nagashima S."/>
            <person name="Venkiteswaran J."/>
            <person name="Schiff S.L."/>
            <person name="Hanada S."/>
            <person name="Tank M."/>
            <person name="Neufeld J.D."/>
        </authorList>
    </citation>
    <scope>NUCLEOTIDE SEQUENCE [LARGE SCALE GENOMIC DNA]</scope>
    <source>
        <strain evidence="1">L227-S17</strain>
    </source>
</reference>
<dbReference type="AlphaFoldDB" id="A0A8T7LWF7"/>
<evidence type="ECO:0000313" key="2">
    <source>
        <dbReference type="EMBL" id="WJW67168.1"/>
    </source>
</evidence>
<proteinExistence type="predicted"/>
<accession>A0A8T7LWF7</accession>
<evidence type="ECO:0000313" key="1">
    <source>
        <dbReference type="EMBL" id="NWJ45293.1"/>
    </source>
</evidence>
<dbReference type="Proteomes" id="UP001431572">
    <property type="component" value="Chromosome 1"/>
</dbReference>